<feature type="region of interest" description="Disordered" evidence="1">
    <location>
        <begin position="286"/>
        <end position="335"/>
    </location>
</feature>
<feature type="compositionally biased region" description="Basic and acidic residues" evidence="1">
    <location>
        <begin position="181"/>
        <end position="197"/>
    </location>
</feature>
<dbReference type="InterPro" id="IPR007320">
    <property type="entry name" value="PDCD2_C"/>
</dbReference>
<feature type="compositionally biased region" description="Low complexity" evidence="1">
    <location>
        <begin position="198"/>
        <end position="214"/>
    </location>
</feature>
<feature type="compositionally biased region" description="Basic and acidic residues" evidence="1">
    <location>
        <begin position="137"/>
        <end position="149"/>
    </location>
</feature>
<feature type="compositionally biased region" description="Basic residues" evidence="1">
    <location>
        <begin position="288"/>
        <end position="303"/>
    </location>
</feature>
<accession>A0AAV7Y573</accession>
<dbReference type="InterPro" id="IPR052815">
    <property type="entry name" value="PDCD2-like_regulator"/>
</dbReference>
<protein>
    <submittedName>
        <fullName evidence="3">Programmed cell death protein 2-like</fullName>
    </submittedName>
</protein>
<dbReference type="Pfam" id="PF04194">
    <property type="entry name" value="PDCD2_C"/>
    <property type="match status" value="1"/>
</dbReference>
<feature type="domain" description="Programmed cell death protein 2 C-terminal" evidence="2">
    <location>
        <begin position="341"/>
        <end position="442"/>
    </location>
</feature>
<dbReference type="AlphaFoldDB" id="A0AAV7Y573"/>
<dbReference type="GO" id="GO:0005737">
    <property type="term" value="C:cytoplasm"/>
    <property type="evidence" value="ECO:0007669"/>
    <property type="project" value="InterPro"/>
</dbReference>
<reference evidence="3" key="1">
    <citation type="submission" date="2022-08" db="EMBL/GenBank/DDBJ databases">
        <title>Novel sulphate-reducing endosymbionts in the free-living metamonad Anaeramoeba.</title>
        <authorList>
            <person name="Jerlstrom-Hultqvist J."/>
            <person name="Cepicka I."/>
            <person name="Gallot-Lavallee L."/>
            <person name="Salas-Leiva D."/>
            <person name="Curtis B.A."/>
            <person name="Zahonova K."/>
            <person name="Pipaliya S."/>
            <person name="Dacks J."/>
            <person name="Roger A.J."/>
        </authorList>
    </citation>
    <scope>NUCLEOTIDE SEQUENCE</scope>
    <source>
        <strain evidence="3">Busselton2</strain>
    </source>
</reference>
<name>A0AAV7Y573_9EUKA</name>
<evidence type="ECO:0000313" key="4">
    <source>
        <dbReference type="Proteomes" id="UP001146793"/>
    </source>
</evidence>
<organism evidence="3 4">
    <name type="scientific">Anaeramoeba flamelloides</name>
    <dbReference type="NCBI Taxonomy" id="1746091"/>
    <lineage>
        <taxon>Eukaryota</taxon>
        <taxon>Metamonada</taxon>
        <taxon>Anaeramoebidae</taxon>
        <taxon>Anaeramoeba</taxon>
    </lineage>
</organism>
<evidence type="ECO:0000313" key="3">
    <source>
        <dbReference type="EMBL" id="KAJ3423325.1"/>
    </source>
</evidence>
<proteinExistence type="predicted"/>
<feature type="compositionally biased region" description="Basic and acidic residues" evidence="1">
    <location>
        <begin position="306"/>
        <end position="315"/>
    </location>
</feature>
<gene>
    <name evidence="3" type="ORF">M0812_29853</name>
</gene>
<feature type="region of interest" description="Disordered" evidence="1">
    <location>
        <begin position="127"/>
        <end position="243"/>
    </location>
</feature>
<evidence type="ECO:0000256" key="1">
    <source>
        <dbReference type="SAM" id="MobiDB-lite"/>
    </source>
</evidence>
<comment type="caution">
    <text evidence="3">The sequence shown here is derived from an EMBL/GenBank/DDBJ whole genome shotgun (WGS) entry which is preliminary data.</text>
</comment>
<dbReference type="PANTHER" id="PTHR46421:SF1">
    <property type="entry name" value="PROGRAMMED CELL DEATH PROTEIN 2-LIKE"/>
    <property type="match status" value="1"/>
</dbReference>
<feature type="compositionally biased region" description="Acidic residues" evidence="1">
    <location>
        <begin position="316"/>
        <end position="334"/>
    </location>
</feature>
<feature type="compositionally biased region" description="Low complexity" evidence="1">
    <location>
        <begin position="127"/>
        <end position="136"/>
    </location>
</feature>
<sequence>MFENLLYEEIHFFNYPNSKLLVCEKKNMSESIFLGALESKINENEEIEYDCKLGGSPKWLVAPPNKSDLLCSECGSNLTLLIELYAPLTFEKKSYDRILYVFCCLSSSCKNQKNSWKVFRSQKESELQLSNENNEQSENKKKQKEKEKEEEKEEEEKNELDFGFDDDWGSDSGSGSGSEFNVEKNSKEKDEDLKIEKLLQQTEKQLLSKNNNQNRNKKNQEKPKKHKNTQKQENNKKPRQDILVLPSYSIELYEEPELQSQKQFQYENKLLQKYLENNEIEVEEIQKNKKSKQKNTNKKKKVNKNLGKEKEKEKEIFEDEDEEEEEDDEEDFGDFSENKQDLFDNFIERIQLSPEQLLRYQFDGKPILASPFPIQKVPKCSCGAKRIFEMQIVSSMRSQIGKYLSPKQLEKLEFVNVMVFSCSNSCSKKLKNGICKEYIHAQTEEPFEKKF</sequence>
<dbReference type="Proteomes" id="UP001146793">
    <property type="component" value="Unassembled WGS sequence"/>
</dbReference>
<feature type="compositionally biased region" description="Acidic residues" evidence="1">
    <location>
        <begin position="150"/>
        <end position="169"/>
    </location>
</feature>
<dbReference type="PANTHER" id="PTHR46421">
    <property type="entry name" value="PROGRAMMED CELL DEATH PROTEIN 2-LIKE"/>
    <property type="match status" value="1"/>
</dbReference>
<dbReference type="EMBL" id="JANTQA010000076">
    <property type="protein sequence ID" value="KAJ3423325.1"/>
    <property type="molecule type" value="Genomic_DNA"/>
</dbReference>
<evidence type="ECO:0000259" key="2">
    <source>
        <dbReference type="Pfam" id="PF04194"/>
    </source>
</evidence>